<feature type="compositionally biased region" description="Basic and acidic residues" evidence="1">
    <location>
        <begin position="49"/>
        <end position="60"/>
    </location>
</feature>
<feature type="region of interest" description="Disordered" evidence="1">
    <location>
        <begin position="1"/>
        <end position="68"/>
    </location>
</feature>
<dbReference type="EMBL" id="CAJPDS010000054">
    <property type="protein sequence ID" value="CAF9929985.1"/>
    <property type="molecule type" value="Genomic_DNA"/>
</dbReference>
<feature type="compositionally biased region" description="Low complexity" evidence="1">
    <location>
        <begin position="1"/>
        <end position="15"/>
    </location>
</feature>
<name>A0A8H3FU11_9LECA</name>
<sequence>MSPQQQQPPVKAPAASGKPKPDYQGQYPRDEPPPAKIQDKPPRWGYNPKWEDEAAHRDHVIGNPISRR</sequence>
<evidence type="ECO:0000313" key="3">
    <source>
        <dbReference type="Proteomes" id="UP000664521"/>
    </source>
</evidence>
<gene>
    <name evidence="2" type="ORF">HETSPECPRED_007507</name>
</gene>
<comment type="caution">
    <text evidence="2">The sequence shown here is derived from an EMBL/GenBank/DDBJ whole genome shotgun (WGS) entry which is preliminary data.</text>
</comment>
<evidence type="ECO:0000313" key="2">
    <source>
        <dbReference type="EMBL" id="CAF9929985.1"/>
    </source>
</evidence>
<accession>A0A8H3FU11</accession>
<organism evidence="2 3">
    <name type="scientific">Heterodermia speciosa</name>
    <dbReference type="NCBI Taxonomy" id="116794"/>
    <lineage>
        <taxon>Eukaryota</taxon>
        <taxon>Fungi</taxon>
        <taxon>Dikarya</taxon>
        <taxon>Ascomycota</taxon>
        <taxon>Pezizomycotina</taxon>
        <taxon>Lecanoromycetes</taxon>
        <taxon>OSLEUM clade</taxon>
        <taxon>Lecanoromycetidae</taxon>
        <taxon>Caliciales</taxon>
        <taxon>Physciaceae</taxon>
        <taxon>Heterodermia</taxon>
    </lineage>
</organism>
<feature type="compositionally biased region" description="Basic and acidic residues" evidence="1">
    <location>
        <begin position="28"/>
        <end position="42"/>
    </location>
</feature>
<dbReference type="Proteomes" id="UP000664521">
    <property type="component" value="Unassembled WGS sequence"/>
</dbReference>
<keyword evidence="3" id="KW-1185">Reference proteome</keyword>
<protein>
    <submittedName>
        <fullName evidence="2">Uncharacterized protein</fullName>
    </submittedName>
</protein>
<reference evidence="2" key="1">
    <citation type="submission" date="2021-03" db="EMBL/GenBank/DDBJ databases">
        <authorList>
            <person name="Tagirdzhanova G."/>
        </authorList>
    </citation>
    <scope>NUCLEOTIDE SEQUENCE</scope>
</reference>
<proteinExistence type="predicted"/>
<evidence type="ECO:0000256" key="1">
    <source>
        <dbReference type="SAM" id="MobiDB-lite"/>
    </source>
</evidence>
<dbReference type="AlphaFoldDB" id="A0A8H3FU11"/>